<evidence type="ECO:0000313" key="2">
    <source>
        <dbReference type="EMBL" id="MBX44512.1"/>
    </source>
</evidence>
<accession>A0A2P2NPT2</accession>
<proteinExistence type="predicted"/>
<evidence type="ECO:0000256" key="1">
    <source>
        <dbReference type="SAM" id="SignalP"/>
    </source>
</evidence>
<feature type="signal peptide" evidence="1">
    <location>
        <begin position="1"/>
        <end position="18"/>
    </location>
</feature>
<reference evidence="2" key="1">
    <citation type="submission" date="2018-02" db="EMBL/GenBank/DDBJ databases">
        <title>Rhizophora mucronata_Transcriptome.</title>
        <authorList>
            <person name="Meera S.P."/>
            <person name="Sreeshan A."/>
            <person name="Augustine A."/>
        </authorList>
    </citation>
    <scope>NUCLEOTIDE SEQUENCE</scope>
    <source>
        <tissue evidence="2">Leaf</tissue>
    </source>
</reference>
<sequence>MDYVAHAVIFHILYKAFCSLVKCLLAPLNLVAQFAEPIVQQVCGLRFNVSPGHLPWFHLLCALEVKV</sequence>
<organism evidence="2">
    <name type="scientific">Rhizophora mucronata</name>
    <name type="common">Asiatic mangrove</name>
    <dbReference type="NCBI Taxonomy" id="61149"/>
    <lineage>
        <taxon>Eukaryota</taxon>
        <taxon>Viridiplantae</taxon>
        <taxon>Streptophyta</taxon>
        <taxon>Embryophyta</taxon>
        <taxon>Tracheophyta</taxon>
        <taxon>Spermatophyta</taxon>
        <taxon>Magnoliopsida</taxon>
        <taxon>eudicotyledons</taxon>
        <taxon>Gunneridae</taxon>
        <taxon>Pentapetalae</taxon>
        <taxon>rosids</taxon>
        <taxon>fabids</taxon>
        <taxon>Malpighiales</taxon>
        <taxon>Rhizophoraceae</taxon>
        <taxon>Rhizophora</taxon>
    </lineage>
</organism>
<dbReference type="EMBL" id="GGEC01064028">
    <property type="protein sequence ID" value="MBX44512.1"/>
    <property type="molecule type" value="Transcribed_RNA"/>
</dbReference>
<protein>
    <submittedName>
        <fullName evidence="2">Uncharacterized protein</fullName>
    </submittedName>
</protein>
<keyword evidence="1" id="KW-0732">Signal</keyword>
<feature type="chain" id="PRO_5015183972" evidence="1">
    <location>
        <begin position="19"/>
        <end position="67"/>
    </location>
</feature>
<dbReference type="AlphaFoldDB" id="A0A2P2NPT2"/>
<name>A0A2P2NPT2_RHIMU</name>